<reference evidence="2 3" key="1">
    <citation type="submission" date="2019-03" db="EMBL/GenBank/DDBJ databases">
        <title>Single cell metagenomics reveals metabolic interactions within the superorganism composed of flagellate Streblomastix strix and complex community of Bacteroidetes bacteria on its surface.</title>
        <authorList>
            <person name="Treitli S.C."/>
            <person name="Kolisko M."/>
            <person name="Husnik F."/>
            <person name="Keeling P."/>
            <person name="Hampl V."/>
        </authorList>
    </citation>
    <scope>NUCLEOTIDE SEQUENCE [LARGE SCALE GENOMIC DNA]</scope>
    <source>
        <strain evidence="2">St1</strain>
    </source>
</reference>
<dbReference type="InterPro" id="IPR002716">
    <property type="entry name" value="PIN_dom"/>
</dbReference>
<dbReference type="InterPro" id="IPR029060">
    <property type="entry name" value="PIN-like_dom_sf"/>
</dbReference>
<dbReference type="SUPFAM" id="SSF88723">
    <property type="entry name" value="PIN domain-like"/>
    <property type="match status" value="1"/>
</dbReference>
<accession>A0A5M8P5E1</accession>
<evidence type="ECO:0000313" key="2">
    <source>
        <dbReference type="EMBL" id="KAA6303747.1"/>
    </source>
</evidence>
<proteinExistence type="predicted"/>
<organism evidence="2 3">
    <name type="scientific">Candidatus Ordinivivax streblomastigis</name>
    <dbReference type="NCBI Taxonomy" id="2540710"/>
    <lineage>
        <taxon>Bacteria</taxon>
        <taxon>Pseudomonadati</taxon>
        <taxon>Bacteroidota</taxon>
        <taxon>Bacteroidia</taxon>
        <taxon>Bacteroidales</taxon>
        <taxon>Candidatus Ordinivivax</taxon>
    </lineage>
</organism>
<gene>
    <name evidence="2" type="ORF">EZS26_000298</name>
</gene>
<feature type="domain" description="PIN" evidence="1">
    <location>
        <begin position="4"/>
        <end position="118"/>
    </location>
</feature>
<dbReference type="AlphaFoldDB" id="A0A5M8P5E1"/>
<evidence type="ECO:0000313" key="3">
    <source>
        <dbReference type="Proteomes" id="UP000324575"/>
    </source>
</evidence>
<dbReference type="Proteomes" id="UP000324575">
    <property type="component" value="Unassembled WGS sequence"/>
</dbReference>
<protein>
    <recommendedName>
        <fullName evidence="1">PIN domain-containing protein</fullName>
    </recommendedName>
</protein>
<sequence length="137" mass="15697">MEEVFLDTNIIIDYLTQREPFAKPALALFSLAENHQLKINISAISYTTIYYVLKKNNLHQNIIKNLTLLSGLCSILPVTQFVLEQAMKSDFSDFEDAVQYYSALQNKKCGVIITRNVKDFRLSEIAVMTPDEFLKVN</sequence>
<dbReference type="Gene3D" id="3.40.50.1010">
    <property type="entry name" value="5'-nuclease"/>
    <property type="match status" value="1"/>
</dbReference>
<dbReference type="Pfam" id="PF13470">
    <property type="entry name" value="PIN_3"/>
    <property type="match status" value="1"/>
</dbReference>
<dbReference type="EMBL" id="SNRX01000001">
    <property type="protein sequence ID" value="KAA6303747.1"/>
    <property type="molecule type" value="Genomic_DNA"/>
</dbReference>
<comment type="caution">
    <text evidence="2">The sequence shown here is derived from an EMBL/GenBank/DDBJ whole genome shotgun (WGS) entry which is preliminary data.</text>
</comment>
<evidence type="ECO:0000259" key="1">
    <source>
        <dbReference type="Pfam" id="PF13470"/>
    </source>
</evidence>
<name>A0A5M8P5E1_9BACT</name>